<comment type="subcellular location">
    <subcellularLocation>
        <location evidence="1 10">Endoplasmic reticulum membrane</location>
        <topology evidence="1 10">Peripheral membrane protein</topology>
        <orientation evidence="1 10">Lumenal side</orientation>
    </subcellularLocation>
</comment>
<feature type="region of interest" description="Disordered" evidence="11">
    <location>
        <begin position="54"/>
        <end position="83"/>
    </location>
</feature>
<dbReference type="GO" id="GO:0005789">
    <property type="term" value="C:endoplasmic reticulum membrane"/>
    <property type="evidence" value="ECO:0007669"/>
    <property type="project" value="UniProtKB-SubCell"/>
</dbReference>
<dbReference type="PROSITE" id="PS51914">
    <property type="entry name" value="MRH"/>
    <property type="match status" value="1"/>
</dbReference>
<dbReference type="SUPFAM" id="SSF50911">
    <property type="entry name" value="Mannose 6-phosphate receptor domain"/>
    <property type="match status" value="1"/>
</dbReference>
<dbReference type="GO" id="GO:0030968">
    <property type="term" value="P:endoplasmic reticulum unfolded protein response"/>
    <property type="evidence" value="ECO:0007669"/>
    <property type="project" value="UniProtKB-UniRule"/>
</dbReference>
<evidence type="ECO:0000256" key="11">
    <source>
        <dbReference type="SAM" id="MobiDB-lite"/>
    </source>
</evidence>
<feature type="domain" description="MRH" evidence="13">
    <location>
        <begin position="147"/>
        <end position="296"/>
    </location>
</feature>
<gene>
    <name evidence="14" type="ORF">OCU04_005156</name>
</gene>
<evidence type="ECO:0000256" key="3">
    <source>
        <dbReference type="ARBA" id="ARBA00022729"/>
    </source>
</evidence>
<evidence type="ECO:0000256" key="7">
    <source>
        <dbReference type="ARBA" id="ARBA00023157"/>
    </source>
</evidence>
<keyword evidence="7" id="KW-1015">Disulfide bond</keyword>
<dbReference type="GO" id="GO:0030970">
    <property type="term" value="P:retrograde protein transport, ER to cytosol"/>
    <property type="evidence" value="ECO:0007669"/>
    <property type="project" value="TreeGrafter"/>
</dbReference>
<dbReference type="GO" id="GO:0030246">
    <property type="term" value="F:carbohydrate binding"/>
    <property type="evidence" value="ECO:0007669"/>
    <property type="project" value="UniProtKB-UniRule"/>
</dbReference>
<evidence type="ECO:0000256" key="12">
    <source>
        <dbReference type="SAM" id="SignalP"/>
    </source>
</evidence>
<feature type="compositionally biased region" description="Basic and acidic residues" evidence="11">
    <location>
        <begin position="456"/>
        <end position="477"/>
    </location>
</feature>
<proteinExistence type="inferred from homology"/>
<keyword evidence="4 10" id="KW-0430">Lectin</keyword>
<evidence type="ECO:0000256" key="8">
    <source>
        <dbReference type="ARBA" id="ARBA00057311"/>
    </source>
</evidence>
<comment type="subunit">
    <text evidence="9">Interacts with missfolded ER lumenal proteins.</text>
</comment>
<feature type="compositionally biased region" description="Polar residues" evidence="11">
    <location>
        <begin position="54"/>
        <end position="80"/>
    </location>
</feature>
<sequence length="500" mass="55541">MRPIFPVLLVTASTTLASQSVFSVHDDLLAFPQYEVVFSDSFLSDQEADFIINHPSSPIHDTQQSSDTKSISSQHPIQDNPTDHEFDPSKHTHELMWLHGQAHLCTIPIVSLPPRNETSEAEARAAEQKELARATDRGWELLQDLENNCLYFVSGWWSYSFCYNNEITQFHQLPPQPGKAAYPPQPDPSAQEFVLGKAKKSPKSMSKEDEWGNQIKAHTATKNEESPKTELQVKGDTRYLVQKMEGGTICDLTGKPRQVEVQFHCNPHVKDRIGYIKEMSTCSYLMVVYTPRLCDDVAFMPPKTDKANSIVCKRMIPSSDLPSRLEAASSSSSPSKPTPSKPLVVGGITVGAGNFIGKEGQRLPIPANFGDGEVPSRSEIIARGKSKNEGGQVEVISQHALEKLDLDPKMIERLQEEVKKLAGDKGWKIEVVDVPGQVREILGIVEDDGGQGYEKGPGRPIEKPEKPEKKGVEKEGHGNNVVYEDEETEEGSEEIFKDEL</sequence>
<reference evidence="14" key="1">
    <citation type="submission" date="2022-11" db="EMBL/GenBank/DDBJ databases">
        <title>Genome Resource of Sclerotinia nivalis Strain SnTB1, a Plant Pathogen Isolated from American Ginseng.</title>
        <authorList>
            <person name="Fan S."/>
        </authorList>
    </citation>
    <scope>NUCLEOTIDE SEQUENCE</scope>
    <source>
        <strain evidence="14">SnTB1</strain>
    </source>
</reference>
<keyword evidence="6 10" id="KW-0472">Membrane</keyword>
<feature type="region of interest" description="Disordered" evidence="11">
    <location>
        <begin position="322"/>
        <end position="343"/>
    </location>
</feature>
<name>A0A9X0DKA5_9HELO</name>
<evidence type="ECO:0000256" key="6">
    <source>
        <dbReference type="ARBA" id="ARBA00023136"/>
    </source>
</evidence>
<evidence type="ECO:0000313" key="14">
    <source>
        <dbReference type="EMBL" id="KAJ8066064.1"/>
    </source>
</evidence>
<dbReference type="EMBL" id="JAPEIS010000005">
    <property type="protein sequence ID" value="KAJ8066064.1"/>
    <property type="molecule type" value="Genomic_DNA"/>
</dbReference>
<feature type="chain" id="PRO_5040761424" description="Endoplasmic reticulum lectin" evidence="12">
    <location>
        <begin position="18"/>
        <end position="500"/>
    </location>
</feature>
<comment type="function">
    <text evidence="8 10">Lectin involved in the quality control of the secretory pathway. As a member of the endoplasmic reticulum-associated degradation lumenal (ERAD-L) surveillance system, targets misfolded endoplasmic reticulum lumenal glycoproteins for degradation.</text>
</comment>
<organism evidence="14 15">
    <name type="scientific">Sclerotinia nivalis</name>
    <dbReference type="NCBI Taxonomy" id="352851"/>
    <lineage>
        <taxon>Eukaryota</taxon>
        <taxon>Fungi</taxon>
        <taxon>Dikarya</taxon>
        <taxon>Ascomycota</taxon>
        <taxon>Pezizomycotina</taxon>
        <taxon>Leotiomycetes</taxon>
        <taxon>Helotiales</taxon>
        <taxon>Sclerotiniaceae</taxon>
        <taxon>Sclerotinia</taxon>
    </lineage>
</organism>
<evidence type="ECO:0000256" key="9">
    <source>
        <dbReference type="ARBA" id="ARBA00063653"/>
    </source>
</evidence>
<dbReference type="Pfam" id="PF07915">
    <property type="entry name" value="PRKCSH"/>
    <property type="match status" value="1"/>
</dbReference>
<evidence type="ECO:0000256" key="2">
    <source>
        <dbReference type="ARBA" id="ARBA00009918"/>
    </source>
</evidence>
<keyword evidence="15" id="KW-1185">Reference proteome</keyword>
<feature type="signal peptide" evidence="12">
    <location>
        <begin position="1"/>
        <end position="17"/>
    </location>
</feature>
<dbReference type="FunFam" id="2.70.130.10:FF:000025">
    <property type="entry name" value="Protein OS-9 homolog"/>
    <property type="match status" value="1"/>
</dbReference>
<dbReference type="InterPro" id="IPR044865">
    <property type="entry name" value="MRH_dom"/>
</dbReference>
<dbReference type="PANTHER" id="PTHR15414">
    <property type="entry name" value="OS-9-RELATED"/>
    <property type="match status" value="1"/>
</dbReference>
<evidence type="ECO:0000259" key="13">
    <source>
        <dbReference type="PROSITE" id="PS51914"/>
    </source>
</evidence>
<dbReference type="PANTHER" id="PTHR15414:SF0">
    <property type="entry name" value="ENDOPLASMIC RETICULUM LECTIN 1"/>
    <property type="match status" value="1"/>
</dbReference>
<evidence type="ECO:0000256" key="10">
    <source>
        <dbReference type="RuleBase" id="RU369099"/>
    </source>
</evidence>
<dbReference type="InterPro" id="IPR009011">
    <property type="entry name" value="Man6P_isomerase_rcpt-bd_dom_sf"/>
</dbReference>
<keyword evidence="3 12" id="KW-0732">Signal</keyword>
<evidence type="ECO:0000313" key="15">
    <source>
        <dbReference type="Proteomes" id="UP001152300"/>
    </source>
</evidence>
<dbReference type="InterPro" id="IPR045149">
    <property type="entry name" value="OS-9-like"/>
</dbReference>
<evidence type="ECO:0000256" key="5">
    <source>
        <dbReference type="ARBA" id="ARBA00022824"/>
    </source>
</evidence>
<comment type="caution">
    <text evidence="14">The sequence shown here is derived from an EMBL/GenBank/DDBJ whole genome shotgun (WGS) entry which is preliminary data.</text>
</comment>
<dbReference type="InterPro" id="IPR012913">
    <property type="entry name" value="OS9-like_dom"/>
</dbReference>
<dbReference type="Proteomes" id="UP001152300">
    <property type="component" value="Unassembled WGS sequence"/>
</dbReference>
<dbReference type="Gene3D" id="2.70.130.10">
    <property type="entry name" value="Mannose-6-phosphate receptor binding domain"/>
    <property type="match status" value="1"/>
</dbReference>
<dbReference type="GO" id="GO:0005788">
    <property type="term" value="C:endoplasmic reticulum lumen"/>
    <property type="evidence" value="ECO:0007669"/>
    <property type="project" value="UniProtKB-UniRule"/>
</dbReference>
<evidence type="ECO:0000256" key="4">
    <source>
        <dbReference type="ARBA" id="ARBA00022734"/>
    </source>
</evidence>
<protein>
    <recommendedName>
        <fullName evidence="10">Endoplasmic reticulum lectin</fullName>
    </recommendedName>
    <alternativeName>
        <fullName evidence="10">Protein OS-9 homolog</fullName>
    </alternativeName>
</protein>
<feature type="region of interest" description="Disordered" evidence="11">
    <location>
        <begin position="445"/>
        <end position="500"/>
    </location>
</feature>
<feature type="compositionally biased region" description="Acidic residues" evidence="11">
    <location>
        <begin position="483"/>
        <end position="493"/>
    </location>
</feature>
<accession>A0A9X0DKA5</accession>
<evidence type="ECO:0000256" key="1">
    <source>
        <dbReference type="ARBA" id="ARBA00004367"/>
    </source>
</evidence>
<dbReference type="AlphaFoldDB" id="A0A9X0DKA5"/>
<dbReference type="OrthoDB" id="448954at2759"/>
<keyword evidence="5 10" id="KW-0256">Endoplasmic reticulum</keyword>
<comment type="similarity">
    <text evidence="2 10">Belongs to the OS-9 family.</text>
</comment>